<organism evidence="1 2">
    <name type="scientific">Paenibacillus anseongense</name>
    <dbReference type="NCBI Taxonomy" id="2682845"/>
    <lineage>
        <taxon>Bacteria</taxon>
        <taxon>Bacillati</taxon>
        <taxon>Bacillota</taxon>
        <taxon>Bacilli</taxon>
        <taxon>Bacillales</taxon>
        <taxon>Paenibacillaceae</taxon>
        <taxon>Paenibacillus</taxon>
    </lineage>
</organism>
<evidence type="ECO:0000313" key="2">
    <source>
        <dbReference type="Proteomes" id="UP000467637"/>
    </source>
</evidence>
<proteinExistence type="predicted"/>
<reference evidence="1 2" key="1">
    <citation type="submission" date="2019-12" db="EMBL/GenBank/DDBJ databases">
        <authorList>
            <person name="Huq M.A."/>
        </authorList>
    </citation>
    <scope>NUCLEOTIDE SEQUENCE [LARGE SCALE GENOMIC DNA]</scope>
    <source>
        <strain evidence="1 2">MAH-34</strain>
    </source>
</reference>
<name>A0ABW9U2L8_9BACL</name>
<dbReference type="Gene3D" id="2.60.40.1120">
    <property type="entry name" value="Carboxypeptidase-like, regulatory domain"/>
    <property type="match status" value="1"/>
</dbReference>
<keyword evidence="2" id="KW-1185">Reference proteome</keyword>
<sequence>MVVEHIRVSRLKTRVSLVVCVIDAMTSQTPLGNNTTTVFLEGTRSKAISKSNGSYIFNDLPPGEYHLVVSSEHYFQEQTLITIGTDNIIEVVQLKPLPSYPFSQGAGLIRAMLQDAAGAPVRNAILQATVLTEECARARVMAEQLDKGAEEITLGAFTGVISAGDTYILRGRGAKAAEEIIQIAEVVEHQKRFRLKKKLTKAFARGSLLLPVQETRVTERGEAVIAFRGNRISAFQTDLLITYGSNKLLTKEVLVTEGTTANLGVIRLT</sequence>
<dbReference type="EMBL" id="WSEM01000004">
    <property type="protein sequence ID" value="MVQ33440.1"/>
    <property type="molecule type" value="Genomic_DNA"/>
</dbReference>
<evidence type="ECO:0000313" key="1">
    <source>
        <dbReference type="EMBL" id="MVQ33440.1"/>
    </source>
</evidence>
<comment type="caution">
    <text evidence="1">The sequence shown here is derived from an EMBL/GenBank/DDBJ whole genome shotgun (WGS) entry which is preliminary data.</text>
</comment>
<dbReference type="Proteomes" id="UP000467637">
    <property type="component" value="Unassembled WGS sequence"/>
</dbReference>
<protein>
    <submittedName>
        <fullName evidence="1">DUF2012 domain-containing protein</fullName>
    </submittedName>
</protein>
<dbReference type="SUPFAM" id="SSF49452">
    <property type="entry name" value="Starch-binding domain-like"/>
    <property type="match status" value="1"/>
</dbReference>
<gene>
    <name evidence="1" type="ORF">GON05_02150</name>
</gene>
<accession>A0ABW9U2L8</accession>
<dbReference type="InterPro" id="IPR013784">
    <property type="entry name" value="Carb-bd-like_fold"/>
</dbReference>